<accession>A0A6A6F708</accession>
<gene>
    <name evidence="2" type="ORF">CERZMDRAFT_87878</name>
</gene>
<feature type="compositionally biased region" description="Basic and acidic residues" evidence="1">
    <location>
        <begin position="174"/>
        <end position="187"/>
    </location>
</feature>
<feature type="compositionally biased region" description="Basic and acidic residues" evidence="1">
    <location>
        <begin position="83"/>
        <end position="94"/>
    </location>
</feature>
<evidence type="ECO:0000313" key="2">
    <source>
        <dbReference type="EMBL" id="KAF2208137.1"/>
    </source>
</evidence>
<proteinExistence type="predicted"/>
<name>A0A6A6F708_9PEZI</name>
<feature type="region of interest" description="Disordered" evidence="1">
    <location>
        <begin position="83"/>
        <end position="120"/>
    </location>
</feature>
<dbReference type="Proteomes" id="UP000799539">
    <property type="component" value="Unassembled WGS sequence"/>
</dbReference>
<evidence type="ECO:0000313" key="3">
    <source>
        <dbReference type="Proteomes" id="UP000799539"/>
    </source>
</evidence>
<feature type="region of interest" description="Disordered" evidence="1">
    <location>
        <begin position="163"/>
        <end position="187"/>
    </location>
</feature>
<keyword evidence="3" id="KW-1185">Reference proteome</keyword>
<reference evidence="2" key="1">
    <citation type="journal article" date="2020" name="Stud. Mycol.">
        <title>101 Dothideomycetes genomes: a test case for predicting lifestyles and emergence of pathogens.</title>
        <authorList>
            <person name="Haridas S."/>
            <person name="Albert R."/>
            <person name="Binder M."/>
            <person name="Bloem J."/>
            <person name="Labutti K."/>
            <person name="Salamov A."/>
            <person name="Andreopoulos B."/>
            <person name="Baker S."/>
            <person name="Barry K."/>
            <person name="Bills G."/>
            <person name="Bluhm B."/>
            <person name="Cannon C."/>
            <person name="Castanera R."/>
            <person name="Culley D."/>
            <person name="Daum C."/>
            <person name="Ezra D."/>
            <person name="Gonzalez J."/>
            <person name="Henrissat B."/>
            <person name="Kuo A."/>
            <person name="Liang C."/>
            <person name="Lipzen A."/>
            <person name="Lutzoni F."/>
            <person name="Magnuson J."/>
            <person name="Mondo S."/>
            <person name="Nolan M."/>
            <person name="Ohm R."/>
            <person name="Pangilinan J."/>
            <person name="Park H.-J."/>
            <person name="Ramirez L."/>
            <person name="Alfaro M."/>
            <person name="Sun H."/>
            <person name="Tritt A."/>
            <person name="Yoshinaga Y."/>
            <person name="Zwiers L.-H."/>
            <person name="Turgeon B."/>
            <person name="Goodwin S."/>
            <person name="Spatafora J."/>
            <person name="Crous P."/>
            <person name="Grigoriev I."/>
        </authorList>
    </citation>
    <scope>NUCLEOTIDE SEQUENCE</scope>
    <source>
        <strain evidence="2">SCOH1-5</strain>
    </source>
</reference>
<sequence>MSVVGFDICKPWSRKRPEDALGPVARELRALHLTFPRISPLAYDRSGFSSRSDPCRRAHKHVLNRSLPSKSPCPHHLTEKLKAEKKKVSDDLVHTRTGTWRRKDPRPIPPHPSLSDTPHPNCTTYKVVLHSVELPTATIRQHVQYPPPLSNNKKRKKAMTALRGRFGAKAGNRRQCEDDPSQHRTSK</sequence>
<evidence type="ECO:0000256" key="1">
    <source>
        <dbReference type="SAM" id="MobiDB-lite"/>
    </source>
</evidence>
<organism evidence="2 3">
    <name type="scientific">Cercospora zeae-maydis SCOH1-5</name>
    <dbReference type="NCBI Taxonomy" id="717836"/>
    <lineage>
        <taxon>Eukaryota</taxon>
        <taxon>Fungi</taxon>
        <taxon>Dikarya</taxon>
        <taxon>Ascomycota</taxon>
        <taxon>Pezizomycotina</taxon>
        <taxon>Dothideomycetes</taxon>
        <taxon>Dothideomycetidae</taxon>
        <taxon>Mycosphaerellales</taxon>
        <taxon>Mycosphaerellaceae</taxon>
        <taxon>Cercospora</taxon>
    </lineage>
</organism>
<protein>
    <submittedName>
        <fullName evidence="2">Uncharacterized protein</fullName>
    </submittedName>
</protein>
<dbReference type="AlphaFoldDB" id="A0A6A6F708"/>
<dbReference type="EMBL" id="ML992696">
    <property type="protein sequence ID" value="KAF2208137.1"/>
    <property type="molecule type" value="Genomic_DNA"/>
</dbReference>